<accession>A0ABU4DSJ4</accession>
<keyword evidence="2" id="KW-0812">Transmembrane</keyword>
<feature type="compositionally biased region" description="Basic and acidic residues" evidence="1">
    <location>
        <begin position="160"/>
        <end position="176"/>
    </location>
</feature>
<evidence type="ECO:0000256" key="1">
    <source>
        <dbReference type="SAM" id="MobiDB-lite"/>
    </source>
</evidence>
<evidence type="ECO:0000256" key="3">
    <source>
        <dbReference type="SAM" id="SignalP"/>
    </source>
</evidence>
<keyword evidence="5" id="KW-1185">Reference proteome</keyword>
<name>A0ABU4DSJ4_9DEIO</name>
<feature type="region of interest" description="Disordered" evidence="1">
    <location>
        <begin position="158"/>
        <end position="203"/>
    </location>
</feature>
<reference evidence="4 5" key="1">
    <citation type="submission" date="2022-11" db="EMBL/GenBank/DDBJ databases">
        <title>Deinococcus ZS9-10, Low Temperature and Draught-tolerating, UV-resistant Bacteria from Continental Antarctica.</title>
        <authorList>
            <person name="Cheng L."/>
        </authorList>
    </citation>
    <scope>NUCLEOTIDE SEQUENCE [LARGE SCALE GENOMIC DNA]</scope>
    <source>
        <strain evidence="4 5">ZS9-10</strain>
    </source>
</reference>
<feature type="chain" id="PRO_5047101539" evidence="3">
    <location>
        <begin position="20"/>
        <end position="203"/>
    </location>
</feature>
<feature type="transmembrane region" description="Helical" evidence="2">
    <location>
        <begin position="41"/>
        <end position="74"/>
    </location>
</feature>
<dbReference type="EMBL" id="JAPMIV010000025">
    <property type="protein sequence ID" value="MDV6375402.1"/>
    <property type="molecule type" value="Genomic_DNA"/>
</dbReference>
<sequence length="203" mass="22193">MLFPLIGFWSLLFSSFSRARTTGTVQTVSSARAAPPQRKPVAFSVVMVIAGLFLLSSHAFVGVLLLVLGGLSLYTGLTYNGRVYPYQLQVWQQSAMCQRCGTVFVVDPSQVTLDAVTSEQLRAEQRRKVALAARPMLTQAQNLGGQAAQKVSQKVVQKAGEVRDSAQREMRRRAEARAAAGAESTEQTAPAEQLDSPEQRERH</sequence>
<protein>
    <submittedName>
        <fullName evidence="4">Uncharacterized protein</fullName>
    </submittedName>
</protein>
<feature type="signal peptide" evidence="3">
    <location>
        <begin position="1"/>
        <end position="19"/>
    </location>
</feature>
<keyword evidence="2" id="KW-0472">Membrane</keyword>
<organism evidence="4 5">
    <name type="scientific">Deinococcus arenicola</name>
    <dbReference type="NCBI Taxonomy" id="2994950"/>
    <lineage>
        <taxon>Bacteria</taxon>
        <taxon>Thermotogati</taxon>
        <taxon>Deinococcota</taxon>
        <taxon>Deinococci</taxon>
        <taxon>Deinococcales</taxon>
        <taxon>Deinococcaceae</taxon>
        <taxon>Deinococcus</taxon>
    </lineage>
</organism>
<dbReference type="RefSeq" id="WP_317640741.1">
    <property type="nucleotide sequence ID" value="NZ_JAPMIV010000025.1"/>
</dbReference>
<gene>
    <name evidence="4" type="ORF">ORD21_12450</name>
</gene>
<evidence type="ECO:0000313" key="5">
    <source>
        <dbReference type="Proteomes" id="UP001276150"/>
    </source>
</evidence>
<comment type="caution">
    <text evidence="4">The sequence shown here is derived from an EMBL/GenBank/DDBJ whole genome shotgun (WGS) entry which is preliminary data.</text>
</comment>
<keyword evidence="3" id="KW-0732">Signal</keyword>
<evidence type="ECO:0000256" key="2">
    <source>
        <dbReference type="SAM" id="Phobius"/>
    </source>
</evidence>
<keyword evidence="2" id="KW-1133">Transmembrane helix</keyword>
<dbReference type="Proteomes" id="UP001276150">
    <property type="component" value="Unassembled WGS sequence"/>
</dbReference>
<proteinExistence type="predicted"/>
<evidence type="ECO:0000313" key="4">
    <source>
        <dbReference type="EMBL" id="MDV6375402.1"/>
    </source>
</evidence>